<feature type="region of interest" description="Disordered" evidence="1">
    <location>
        <begin position="132"/>
        <end position="154"/>
    </location>
</feature>
<organism evidence="2 3">
    <name type="scientific">Lentinula raphanica</name>
    <dbReference type="NCBI Taxonomy" id="153919"/>
    <lineage>
        <taxon>Eukaryota</taxon>
        <taxon>Fungi</taxon>
        <taxon>Dikarya</taxon>
        <taxon>Basidiomycota</taxon>
        <taxon>Agaricomycotina</taxon>
        <taxon>Agaricomycetes</taxon>
        <taxon>Agaricomycetidae</taxon>
        <taxon>Agaricales</taxon>
        <taxon>Marasmiineae</taxon>
        <taxon>Omphalotaceae</taxon>
        <taxon>Lentinula</taxon>
    </lineage>
</organism>
<accession>A0AA38U584</accession>
<name>A0AA38U584_9AGAR</name>
<gene>
    <name evidence="2" type="ORF">F5878DRAFT_452186</name>
</gene>
<comment type="caution">
    <text evidence="2">The sequence shown here is derived from an EMBL/GenBank/DDBJ whole genome shotgun (WGS) entry which is preliminary data.</text>
</comment>
<evidence type="ECO:0000256" key="1">
    <source>
        <dbReference type="SAM" id="MobiDB-lite"/>
    </source>
</evidence>
<dbReference type="AlphaFoldDB" id="A0AA38U584"/>
<evidence type="ECO:0000313" key="2">
    <source>
        <dbReference type="EMBL" id="KAJ3832589.1"/>
    </source>
</evidence>
<dbReference type="Proteomes" id="UP001163846">
    <property type="component" value="Unassembled WGS sequence"/>
</dbReference>
<dbReference type="EMBL" id="MU806913">
    <property type="protein sequence ID" value="KAJ3832589.1"/>
    <property type="molecule type" value="Genomic_DNA"/>
</dbReference>
<evidence type="ECO:0000313" key="3">
    <source>
        <dbReference type="Proteomes" id="UP001163846"/>
    </source>
</evidence>
<protein>
    <submittedName>
        <fullName evidence="2">Uncharacterized protein</fullName>
    </submittedName>
</protein>
<reference evidence="2" key="1">
    <citation type="submission" date="2022-08" db="EMBL/GenBank/DDBJ databases">
        <authorList>
            <consortium name="DOE Joint Genome Institute"/>
            <person name="Min B."/>
            <person name="Riley R."/>
            <person name="Sierra-Patev S."/>
            <person name="Naranjo-Ortiz M."/>
            <person name="Looney B."/>
            <person name="Konkel Z."/>
            <person name="Slot J.C."/>
            <person name="Sakamoto Y."/>
            <person name="Steenwyk J.L."/>
            <person name="Rokas A."/>
            <person name="Carro J."/>
            <person name="Camarero S."/>
            <person name="Ferreira P."/>
            <person name="Molpeceres G."/>
            <person name="Ruiz-Duenas F.J."/>
            <person name="Serrano A."/>
            <person name="Henrissat B."/>
            <person name="Drula E."/>
            <person name="Hughes K.W."/>
            <person name="Mata J.L."/>
            <person name="Ishikawa N.K."/>
            <person name="Vargas-Isla R."/>
            <person name="Ushijima S."/>
            <person name="Smith C.A."/>
            <person name="Ahrendt S."/>
            <person name="Andreopoulos W."/>
            <person name="He G."/>
            <person name="Labutti K."/>
            <person name="Lipzen A."/>
            <person name="Ng V."/>
            <person name="Sandor L."/>
            <person name="Barry K."/>
            <person name="Martinez A.T."/>
            <person name="Xiao Y."/>
            <person name="Gibbons J.G."/>
            <person name="Terashima K."/>
            <person name="Hibbett D.S."/>
            <person name="Grigoriev I.V."/>
        </authorList>
    </citation>
    <scope>NUCLEOTIDE SEQUENCE</scope>
    <source>
        <strain evidence="2">TFB9207</strain>
    </source>
</reference>
<proteinExistence type="predicted"/>
<keyword evidence="3" id="KW-1185">Reference proteome</keyword>
<sequence>MQLFSRSKKGLRRLTFLALLFSATTLAIPISGFQSKDRLPALSRTADLPPDELSWSLRVRPAPQCDLRPCFNAELYSNHFDQQPDLDRLAQEAVRQMLNSETFRSRLRSAEKEEIEKLLGGNNRDFGIEVSKFAKDPNPKPLSRPENDQATDQPKEEDYLFRISIFPPPPNSNKMMGVTFPEIELVHSRLWTYMYIEKDSGTHGEIFRDLWVKFYNGRISGSNPKVKKIGRAFKKFVGVLKGTELQYHRVNEPEY</sequence>